<reference evidence="2" key="1">
    <citation type="submission" date="2011-01" db="EMBL/GenBank/DDBJ databases">
        <title>Complete sequence of chromosome of Thermovibrio ammonificans HB-1.</title>
        <authorList>
            <consortium name="US DOE Joint Genome Institute"/>
            <person name="Lucas S."/>
            <person name="Copeland A."/>
            <person name="Lapidus A."/>
            <person name="Cheng J.-F."/>
            <person name="Goodwin L."/>
            <person name="Pitluck S."/>
            <person name="Davenport K."/>
            <person name="Detter J.C."/>
            <person name="Han C."/>
            <person name="Tapia R."/>
            <person name="Land M."/>
            <person name="Hauser L."/>
            <person name="Kyrpides N."/>
            <person name="Ivanova N."/>
            <person name="Ovchinnikova G."/>
            <person name="Vetriani C."/>
            <person name="Woyke T."/>
        </authorList>
    </citation>
    <scope>NUCLEOTIDE SEQUENCE [LARGE SCALE GENOMIC DNA]</scope>
    <source>
        <strain evidence="2">HB-1</strain>
    </source>
</reference>
<proteinExistence type="predicted"/>
<evidence type="ECO:0000313" key="3">
    <source>
        <dbReference type="Proteomes" id="UP000006362"/>
    </source>
</evidence>
<evidence type="ECO:0000256" key="1">
    <source>
        <dbReference type="SAM" id="Coils"/>
    </source>
</evidence>
<keyword evidence="3" id="KW-1185">Reference proteome</keyword>
<feature type="coiled-coil region" evidence="1">
    <location>
        <begin position="119"/>
        <end position="150"/>
    </location>
</feature>
<dbReference type="Proteomes" id="UP000006362">
    <property type="component" value="Chromosome"/>
</dbReference>
<keyword evidence="1" id="KW-0175">Coiled coil</keyword>
<dbReference type="STRING" id="648996.Theam_0044"/>
<dbReference type="EMBL" id="CP002444">
    <property type="protein sequence ID" value="ADU96018.1"/>
    <property type="molecule type" value="Genomic_DNA"/>
</dbReference>
<sequence>MSRARAKVVERVLPYESMSVKEVLNTARGVSGRTYSEIADEMGIGTETVRRYHSDPDYNPPLPRVPELNRAYGNDILIQWLARKCGGVFIKTNEVRSPAELQKEIAFLAKEFSDVLRVHADAIKDNELTKEELEKLHKEAEELLIKCAEVVFAVKKAIQGNREGE</sequence>
<protein>
    <submittedName>
        <fullName evidence="2">Uncharacterized protein</fullName>
    </submittedName>
</protein>
<dbReference type="HOGENOM" id="CLU_1609983_0_0_0"/>
<evidence type="ECO:0000313" key="2">
    <source>
        <dbReference type="EMBL" id="ADU96018.1"/>
    </source>
</evidence>
<dbReference type="KEGG" id="tam:Theam_0044"/>
<dbReference type="GO" id="GO:0003677">
    <property type="term" value="F:DNA binding"/>
    <property type="evidence" value="ECO:0007669"/>
    <property type="project" value="InterPro"/>
</dbReference>
<name>E8T313_THEA1</name>
<gene>
    <name evidence="2" type="ordered locus">Theam_0044</name>
</gene>
<dbReference type="AlphaFoldDB" id="E8T313"/>
<organism evidence="2 3">
    <name type="scientific">Thermovibrio ammonificans (strain DSM 15698 / JCM 12110 / HB-1)</name>
    <dbReference type="NCBI Taxonomy" id="648996"/>
    <lineage>
        <taxon>Bacteria</taxon>
        <taxon>Pseudomonadati</taxon>
        <taxon>Aquificota</taxon>
        <taxon>Aquificia</taxon>
        <taxon>Desulfurobacteriales</taxon>
        <taxon>Desulfurobacteriaceae</taxon>
        <taxon>Thermovibrio</taxon>
    </lineage>
</organism>
<accession>E8T313</accession>